<reference evidence="2" key="2">
    <citation type="submission" date="2023-05" db="EMBL/GenBank/DDBJ databases">
        <authorList>
            <consortium name="Lawrence Berkeley National Laboratory"/>
            <person name="Steindorff A."/>
            <person name="Hensen N."/>
            <person name="Bonometti L."/>
            <person name="Westerberg I."/>
            <person name="Brannstrom I.O."/>
            <person name="Guillou S."/>
            <person name="Cros-Aarteil S."/>
            <person name="Calhoun S."/>
            <person name="Haridas S."/>
            <person name="Kuo A."/>
            <person name="Mondo S."/>
            <person name="Pangilinan J."/>
            <person name="Riley R."/>
            <person name="Labutti K."/>
            <person name="Andreopoulos B."/>
            <person name="Lipzen A."/>
            <person name="Chen C."/>
            <person name="Yanf M."/>
            <person name="Daum C."/>
            <person name="Ng V."/>
            <person name="Clum A."/>
            <person name="Ohm R."/>
            <person name="Martin F."/>
            <person name="Silar P."/>
            <person name="Natvig D."/>
            <person name="Lalanne C."/>
            <person name="Gautier V."/>
            <person name="Ament-Velasquez S.L."/>
            <person name="Kruys A."/>
            <person name="Hutchinson M.I."/>
            <person name="Powell A.J."/>
            <person name="Barry K."/>
            <person name="Miller A.N."/>
            <person name="Grigoriev I.V."/>
            <person name="Debuchy R."/>
            <person name="Gladieux P."/>
            <person name="Thoren M.H."/>
            <person name="Johannesson H."/>
        </authorList>
    </citation>
    <scope>NUCLEOTIDE SEQUENCE</scope>
    <source>
        <strain evidence="2">CBS 731.68</strain>
    </source>
</reference>
<gene>
    <name evidence="2" type="ORF">N657DRAFT_640546</name>
</gene>
<dbReference type="RefSeq" id="XP_062650456.1">
    <property type="nucleotide sequence ID" value="XM_062791985.1"/>
</dbReference>
<feature type="region of interest" description="Disordered" evidence="1">
    <location>
        <begin position="1"/>
        <end position="35"/>
    </location>
</feature>
<dbReference type="GeneID" id="87828754"/>
<proteinExistence type="predicted"/>
<comment type="caution">
    <text evidence="2">The sequence shown here is derived from an EMBL/GenBank/DDBJ whole genome shotgun (WGS) entry which is preliminary data.</text>
</comment>
<evidence type="ECO:0000256" key="1">
    <source>
        <dbReference type="SAM" id="MobiDB-lite"/>
    </source>
</evidence>
<protein>
    <submittedName>
        <fullName evidence="2">Uncharacterized protein</fullName>
    </submittedName>
</protein>
<feature type="compositionally biased region" description="Low complexity" evidence="1">
    <location>
        <begin position="1"/>
        <end position="32"/>
    </location>
</feature>
<reference evidence="2" key="1">
    <citation type="journal article" date="2023" name="Mol. Phylogenet. Evol.">
        <title>Genome-scale phylogeny and comparative genomics of the fungal order Sordariales.</title>
        <authorList>
            <person name="Hensen N."/>
            <person name="Bonometti L."/>
            <person name="Westerberg I."/>
            <person name="Brannstrom I.O."/>
            <person name="Guillou S."/>
            <person name="Cros-Aarteil S."/>
            <person name="Calhoun S."/>
            <person name="Haridas S."/>
            <person name="Kuo A."/>
            <person name="Mondo S."/>
            <person name="Pangilinan J."/>
            <person name="Riley R."/>
            <person name="LaButti K."/>
            <person name="Andreopoulos B."/>
            <person name="Lipzen A."/>
            <person name="Chen C."/>
            <person name="Yan M."/>
            <person name="Daum C."/>
            <person name="Ng V."/>
            <person name="Clum A."/>
            <person name="Steindorff A."/>
            <person name="Ohm R.A."/>
            <person name="Martin F."/>
            <person name="Silar P."/>
            <person name="Natvig D.O."/>
            <person name="Lalanne C."/>
            <person name="Gautier V."/>
            <person name="Ament-Velasquez S.L."/>
            <person name="Kruys A."/>
            <person name="Hutchinson M.I."/>
            <person name="Powell A.J."/>
            <person name="Barry K."/>
            <person name="Miller A.N."/>
            <person name="Grigoriev I.V."/>
            <person name="Debuchy R."/>
            <person name="Gladieux P."/>
            <person name="Hiltunen Thoren M."/>
            <person name="Johannesson H."/>
        </authorList>
    </citation>
    <scope>NUCLEOTIDE SEQUENCE</scope>
    <source>
        <strain evidence="2">CBS 731.68</strain>
    </source>
</reference>
<name>A0AAN6U640_9PEZI</name>
<organism evidence="2 3">
    <name type="scientific">Parathielavia appendiculata</name>
    <dbReference type="NCBI Taxonomy" id="2587402"/>
    <lineage>
        <taxon>Eukaryota</taxon>
        <taxon>Fungi</taxon>
        <taxon>Dikarya</taxon>
        <taxon>Ascomycota</taxon>
        <taxon>Pezizomycotina</taxon>
        <taxon>Sordariomycetes</taxon>
        <taxon>Sordariomycetidae</taxon>
        <taxon>Sordariales</taxon>
        <taxon>Chaetomiaceae</taxon>
        <taxon>Parathielavia</taxon>
    </lineage>
</organism>
<sequence length="108" mass="12130">MPSSTSSVHRPSSSRPDSDPAAAPPTRSTTSTYDRRRHQTKALLSSWAKHYFLLGLVSLDVTAILIDLLIELVACNLGSKDEAWWTGPRGRCIRLRCCSVRYLWLNWG</sequence>
<dbReference type="EMBL" id="MU853224">
    <property type="protein sequence ID" value="KAK4126685.1"/>
    <property type="molecule type" value="Genomic_DNA"/>
</dbReference>
<dbReference type="AlphaFoldDB" id="A0AAN6U640"/>
<evidence type="ECO:0000313" key="2">
    <source>
        <dbReference type="EMBL" id="KAK4126685.1"/>
    </source>
</evidence>
<keyword evidence="3" id="KW-1185">Reference proteome</keyword>
<accession>A0AAN6U640</accession>
<dbReference type="Proteomes" id="UP001302602">
    <property type="component" value="Unassembled WGS sequence"/>
</dbReference>
<evidence type="ECO:0000313" key="3">
    <source>
        <dbReference type="Proteomes" id="UP001302602"/>
    </source>
</evidence>